<proteinExistence type="predicted"/>
<evidence type="ECO:0000313" key="3">
    <source>
        <dbReference type="EMBL" id="RXN35897.1"/>
    </source>
</evidence>
<accession>A0A498NWS3</accession>
<dbReference type="AlphaFoldDB" id="A0A498NWS3"/>
<evidence type="ECO:0000256" key="2">
    <source>
        <dbReference type="ARBA" id="ARBA00022737"/>
    </source>
</evidence>
<name>A0A498NWS3_LABRO</name>
<keyword evidence="2" id="KW-0677">Repeat</keyword>
<sequence length="84" mass="9020">MDLVCLVHICNENQVYAVGGYDGQSRLSSVECYDSFSNRWTEVAPMKEAVSSPAVASCVNKLFVIGGGPDDNTCSDKVIAKSLE</sequence>
<evidence type="ECO:0000256" key="1">
    <source>
        <dbReference type="ARBA" id="ARBA00022441"/>
    </source>
</evidence>
<gene>
    <name evidence="3" type="ORF">ROHU_003427</name>
</gene>
<dbReference type="STRING" id="84645.A0A498NWS3"/>
<dbReference type="PANTHER" id="PTHR45632:SF3">
    <property type="entry name" value="KELCH-LIKE PROTEIN 32"/>
    <property type="match status" value="1"/>
</dbReference>
<dbReference type="InterPro" id="IPR006652">
    <property type="entry name" value="Kelch_1"/>
</dbReference>
<evidence type="ECO:0000313" key="4">
    <source>
        <dbReference type="Proteomes" id="UP000290572"/>
    </source>
</evidence>
<reference evidence="3 4" key="1">
    <citation type="submission" date="2018-03" db="EMBL/GenBank/DDBJ databases">
        <title>Draft genome sequence of Rohu Carp (Labeo rohita).</title>
        <authorList>
            <person name="Das P."/>
            <person name="Kushwaha B."/>
            <person name="Joshi C.G."/>
            <person name="Kumar D."/>
            <person name="Nagpure N.S."/>
            <person name="Sahoo L."/>
            <person name="Das S.P."/>
            <person name="Bit A."/>
            <person name="Patnaik S."/>
            <person name="Meher P.K."/>
            <person name="Jayasankar P."/>
            <person name="Koringa P.G."/>
            <person name="Patel N.V."/>
            <person name="Hinsu A.T."/>
            <person name="Kumar R."/>
            <person name="Pandey M."/>
            <person name="Agarwal S."/>
            <person name="Srivastava S."/>
            <person name="Singh M."/>
            <person name="Iquebal M.A."/>
            <person name="Jaiswal S."/>
            <person name="Angadi U.B."/>
            <person name="Kumar N."/>
            <person name="Raza M."/>
            <person name="Shah T.M."/>
            <person name="Rai A."/>
            <person name="Jena J.K."/>
        </authorList>
    </citation>
    <scope>NUCLEOTIDE SEQUENCE [LARGE SCALE GENOMIC DNA]</scope>
    <source>
        <strain evidence="3">DASCIFA01</strain>
        <tissue evidence="3">Testis</tissue>
    </source>
</reference>
<dbReference type="SMART" id="SM00612">
    <property type="entry name" value="Kelch"/>
    <property type="match status" value="1"/>
</dbReference>
<protein>
    <submittedName>
        <fullName evidence="3">Kelch 24</fullName>
    </submittedName>
</protein>
<keyword evidence="4" id="KW-1185">Reference proteome</keyword>
<organism evidence="3 4">
    <name type="scientific">Labeo rohita</name>
    <name type="common">Indian major carp</name>
    <name type="synonym">Cyprinus rohita</name>
    <dbReference type="NCBI Taxonomy" id="84645"/>
    <lineage>
        <taxon>Eukaryota</taxon>
        <taxon>Metazoa</taxon>
        <taxon>Chordata</taxon>
        <taxon>Craniata</taxon>
        <taxon>Vertebrata</taxon>
        <taxon>Euteleostomi</taxon>
        <taxon>Actinopterygii</taxon>
        <taxon>Neopterygii</taxon>
        <taxon>Teleostei</taxon>
        <taxon>Ostariophysi</taxon>
        <taxon>Cypriniformes</taxon>
        <taxon>Cyprinidae</taxon>
        <taxon>Labeoninae</taxon>
        <taxon>Labeonini</taxon>
        <taxon>Labeo</taxon>
    </lineage>
</organism>
<dbReference type="EMBL" id="QBIY01010177">
    <property type="protein sequence ID" value="RXN35897.1"/>
    <property type="molecule type" value="Genomic_DNA"/>
</dbReference>
<keyword evidence="1" id="KW-0880">Kelch repeat</keyword>
<dbReference type="Gene3D" id="2.120.10.80">
    <property type="entry name" value="Kelch-type beta propeller"/>
    <property type="match status" value="1"/>
</dbReference>
<dbReference type="Proteomes" id="UP000290572">
    <property type="component" value="Unassembled WGS sequence"/>
</dbReference>
<dbReference type="Pfam" id="PF01344">
    <property type="entry name" value="Kelch_1"/>
    <property type="match status" value="1"/>
</dbReference>
<dbReference type="InterPro" id="IPR015915">
    <property type="entry name" value="Kelch-typ_b-propeller"/>
</dbReference>
<dbReference type="PANTHER" id="PTHR45632">
    <property type="entry name" value="LD33804P"/>
    <property type="match status" value="1"/>
</dbReference>
<dbReference type="SUPFAM" id="SSF117281">
    <property type="entry name" value="Kelch motif"/>
    <property type="match status" value="1"/>
</dbReference>
<comment type="caution">
    <text evidence="3">The sequence shown here is derived from an EMBL/GenBank/DDBJ whole genome shotgun (WGS) entry which is preliminary data.</text>
</comment>